<dbReference type="PANTHER" id="PTHR10264:SF19">
    <property type="entry name" value="AT06885P-RELATED"/>
    <property type="match status" value="1"/>
</dbReference>
<dbReference type="EMBL" id="CAXITT010000380">
    <property type="protein sequence ID" value="CAL1540388.1"/>
    <property type="molecule type" value="Genomic_DNA"/>
</dbReference>
<keyword evidence="6" id="KW-1185">Reference proteome</keyword>
<dbReference type="AlphaFoldDB" id="A0AAV2I348"/>
<sequence>MFFILPCTDEYRSVDMRSIVYDVPPQEILTKDSVTASVDAVVYYRVVNPIMSIICVYDAYKATQLLAQTFLRNVLGTKNLSQLLSDRENISKTLQMNLDEATGPWGVKVERVEMYVLKQRTG</sequence>
<comment type="similarity">
    <text evidence="2">Belongs to the band 7/mec-2 family.</text>
</comment>
<reference evidence="5 6" key="1">
    <citation type="submission" date="2024-04" db="EMBL/GenBank/DDBJ databases">
        <authorList>
            <consortium name="Genoscope - CEA"/>
            <person name="William W."/>
        </authorList>
    </citation>
    <scope>NUCLEOTIDE SEQUENCE [LARGE SCALE GENOMIC DNA]</scope>
</reference>
<dbReference type="Proteomes" id="UP001497497">
    <property type="component" value="Unassembled WGS sequence"/>
</dbReference>
<dbReference type="Gene3D" id="3.30.479.30">
    <property type="entry name" value="Band 7 domain"/>
    <property type="match status" value="1"/>
</dbReference>
<dbReference type="SMART" id="SM00244">
    <property type="entry name" value="PHB"/>
    <property type="match status" value="1"/>
</dbReference>
<comment type="caution">
    <text evidence="5">The sequence shown here is derived from an EMBL/GenBank/DDBJ whole genome shotgun (WGS) entry which is preliminary data.</text>
</comment>
<protein>
    <recommendedName>
        <fullName evidence="4">Band 7 domain-containing protein</fullName>
    </recommendedName>
</protein>
<dbReference type="InterPro" id="IPR043202">
    <property type="entry name" value="Band-7_stomatin-like"/>
</dbReference>
<evidence type="ECO:0000256" key="2">
    <source>
        <dbReference type="ARBA" id="ARBA00008164"/>
    </source>
</evidence>
<dbReference type="FunFam" id="3.30.479.30:FF:000002">
    <property type="entry name" value="band 7 protein AGAP004871"/>
    <property type="match status" value="1"/>
</dbReference>
<dbReference type="PANTHER" id="PTHR10264">
    <property type="entry name" value="BAND 7 PROTEIN-RELATED"/>
    <property type="match status" value="1"/>
</dbReference>
<evidence type="ECO:0000256" key="1">
    <source>
        <dbReference type="ARBA" id="ARBA00004370"/>
    </source>
</evidence>
<dbReference type="GO" id="GO:0005886">
    <property type="term" value="C:plasma membrane"/>
    <property type="evidence" value="ECO:0007669"/>
    <property type="project" value="InterPro"/>
</dbReference>
<comment type="subcellular location">
    <subcellularLocation>
        <location evidence="1">Membrane</location>
    </subcellularLocation>
</comment>
<gene>
    <name evidence="5" type="ORF">GSLYS_00014037001</name>
</gene>
<dbReference type="InterPro" id="IPR001107">
    <property type="entry name" value="Band_7"/>
</dbReference>
<proteinExistence type="inferred from homology"/>
<dbReference type="SUPFAM" id="SSF117892">
    <property type="entry name" value="Band 7/SPFH domain"/>
    <property type="match status" value="1"/>
</dbReference>
<name>A0AAV2I348_LYMST</name>
<organism evidence="5 6">
    <name type="scientific">Lymnaea stagnalis</name>
    <name type="common">Great pond snail</name>
    <name type="synonym">Helix stagnalis</name>
    <dbReference type="NCBI Taxonomy" id="6523"/>
    <lineage>
        <taxon>Eukaryota</taxon>
        <taxon>Metazoa</taxon>
        <taxon>Spiralia</taxon>
        <taxon>Lophotrochozoa</taxon>
        <taxon>Mollusca</taxon>
        <taxon>Gastropoda</taxon>
        <taxon>Heterobranchia</taxon>
        <taxon>Euthyneura</taxon>
        <taxon>Panpulmonata</taxon>
        <taxon>Hygrophila</taxon>
        <taxon>Lymnaeoidea</taxon>
        <taxon>Lymnaeidae</taxon>
        <taxon>Lymnaea</taxon>
    </lineage>
</organism>
<evidence type="ECO:0000313" key="5">
    <source>
        <dbReference type="EMBL" id="CAL1540388.1"/>
    </source>
</evidence>
<feature type="domain" description="Band 7" evidence="4">
    <location>
        <begin position="1"/>
        <end position="119"/>
    </location>
</feature>
<accession>A0AAV2I348</accession>
<dbReference type="InterPro" id="IPR001972">
    <property type="entry name" value="Stomatin_HflK_fam"/>
</dbReference>
<dbReference type="PRINTS" id="PR00721">
    <property type="entry name" value="STOMATIN"/>
</dbReference>
<evidence type="ECO:0000313" key="6">
    <source>
        <dbReference type="Proteomes" id="UP001497497"/>
    </source>
</evidence>
<evidence type="ECO:0000259" key="4">
    <source>
        <dbReference type="SMART" id="SM00244"/>
    </source>
</evidence>
<dbReference type="Pfam" id="PF01145">
    <property type="entry name" value="Band_7"/>
    <property type="match status" value="1"/>
</dbReference>
<dbReference type="InterPro" id="IPR036013">
    <property type="entry name" value="Band_7/SPFH_dom_sf"/>
</dbReference>
<keyword evidence="3" id="KW-0472">Membrane</keyword>
<evidence type="ECO:0000256" key="3">
    <source>
        <dbReference type="ARBA" id="ARBA00023136"/>
    </source>
</evidence>